<evidence type="ECO:0000256" key="8">
    <source>
        <dbReference type="ARBA" id="ARBA00049417"/>
    </source>
</evidence>
<evidence type="ECO:0000313" key="10">
    <source>
        <dbReference type="EMBL" id="BAH83175.1"/>
    </source>
</evidence>
<evidence type="ECO:0000256" key="7">
    <source>
        <dbReference type="ARBA" id="ARBA00033210"/>
    </source>
</evidence>
<feature type="domain" description="Calcineurin-like phosphoesterase" evidence="9">
    <location>
        <begin position="5"/>
        <end position="134"/>
    </location>
</feature>
<evidence type="ECO:0000313" key="11">
    <source>
        <dbReference type="Proteomes" id="UP000061704"/>
    </source>
</evidence>
<keyword evidence="4" id="KW-0378">Hydrolase</keyword>
<dbReference type="PANTHER" id="PTHR42850:SF11">
    <property type="entry name" value="BIS(5'-NUCLEOSYL)-TETRAPHOSPHATASE [SYMMETRICAL]"/>
    <property type="match status" value="1"/>
</dbReference>
<dbReference type="Gene3D" id="3.60.21.10">
    <property type="match status" value="1"/>
</dbReference>
<dbReference type="GO" id="GO:0110154">
    <property type="term" value="P:RNA decapping"/>
    <property type="evidence" value="ECO:0007669"/>
    <property type="project" value="TreeGrafter"/>
</dbReference>
<evidence type="ECO:0000256" key="4">
    <source>
        <dbReference type="ARBA" id="ARBA00022801"/>
    </source>
</evidence>
<proteinExistence type="inferred from homology"/>
<dbReference type="STRING" id="476281.ICMP_321"/>
<dbReference type="HOGENOM" id="CLU_056184_2_0_6"/>
<protein>
    <recommendedName>
        <fullName evidence="3">bis(5'-nucleosyl)-tetraphosphatase (symmetrical)</fullName>
        <ecNumber evidence="3">3.6.1.41</ecNumber>
    </recommendedName>
    <alternativeName>
        <fullName evidence="6">Ap4A hydrolase</fullName>
    </alternativeName>
    <alternativeName>
        <fullName evidence="5">Diadenosine 5',5'''-P1,P4-tetraphosphate pyrophosphohydrolase</fullName>
    </alternativeName>
    <alternativeName>
        <fullName evidence="7">Diadenosine tetraphosphatase</fullName>
    </alternativeName>
</protein>
<evidence type="ECO:0000256" key="6">
    <source>
        <dbReference type="ARBA" id="ARBA00032248"/>
    </source>
</evidence>
<dbReference type="PANTHER" id="PTHR42850">
    <property type="entry name" value="METALLOPHOSPHOESTERASE"/>
    <property type="match status" value="1"/>
</dbReference>
<dbReference type="InterPro" id="IPR050126">
    <property type="entry name" value="Ap4A_hydrolase"/>
</dbReference>
<comment type="function">
    <text evidence="1">Hydrolyzes diadenosine 5',5'''-P1,P4-tetraphosphate to yield ADP.</text>
</comment>
<dbReference type="InterPro" id="IPR004843">
    <property type="entry name" value="Calcineurin-like_PHP"/>
</dbReference>
<dbReference type="GO" id="GO:0016791">
    <property type="term" value="F:phosphatase activity"/>
    <property type="evidence" value="ECO:0007669"/>
    <property type="project" value="TreeGrafter"/>
</dbReference>
<dbReference type="Proteomes" id="UP000061704">
    <property type="component" value="Chromosome"/>
</dbReference>
<dbReference type="PIRSF" id="PIRSF000903">
    <property type="entry name" value="B5n-ttraPtase_sm"/>
    <property type="match status" value="1"/>
</dbReference>
<keyword evidence="11" id="KW-1185">Reference proteome</keyword>
<dbReference type="GO" id="GO:0005737">
    <property type="term" value="C:cytoplasm"/>
    <property type="evidence" value="ECO:0007669"/>
    <property type="project" value="TreeGrafter"/>
</dbReference>
<dbReference type="SUPFAM" id="SSF56300">
    <property type="entry name" value="Metallo-dependent phosphatases"/>
    <property type="match status" value="1"/>
</dbReference>
<dbReference type="InterPro" id="IPR029052">
    <property type="entry name" value="Metallo-depent_PP-like"/>
</dbReference>
<dbReference type="NCBIfam" id="TIGR00668">
    <property type="entry name" value="apaH"/>
    <property type="match status" value="1"/>
</dbReference>
<dbReference type="InterPro" id="IPR004617">
    <property type="entry name" value="ApaH"/>
</dbReference>
<dbReference type="NCBIfam" id="NF001204">
    <property type="entry name" value="PRK00166.1"/>
    <property type="match status" value="1"/>
</dbReference>
<organism evidence="10 11">
    <name type="scientific">Candidatus Ishikawaella capsulata Mpkobe</name>
    <dbReference type="NCBI Taxonomy" id="476281"/>
    <lineage>
        <taxon>Bacteria</taxon>
        <taxon>Pseudomonadati</taxon>
        <taxon>Pseudomonadota</taxon>
        <taxon>Gammaproteobacteria</taxon>
        <taxon>Enterobacterales</taxon>
        <taxon>Enterobacteriaceae</taxon>
        <taxon>Candidatus Ishikawella</taxon>
    </lineage>
</organism>
<comment type="catalytic activity">
    <reaction evidence="8">
        <text>P(1),P(4)-bis(5'-adenosyl) tetraphosphate + H2O = 2 ADP + 2 H(+)</text>
        <dbReference type="Rhea" id="RHEA:24252"/>
        <dbReference type="ChEBI" id="CHEBI:15377"/>
        <dbReference type="ChEBI" id="CHEBI:15378"/>
        <dbReference type="ChEBI" id="CHEBI:58141"/>
        <dbReference type="ChEBI" id="CHEBI:456216"/>
        <dbReference type="EC" id="3.6.1.41"/>
    </reaction>
</comment>
<comment type="similarity">
    <text evidence="2">Belongs to the Ap4A hydrolase family.</text>
</comment>
<accession>C5WCW9</accession>
<dbReference type="KEGG" id="icp:ICMP_321"/>
<evidence type="ECO:0000256" key="3">
    <source>
        <dbReference type="ARBA" id="ARBA00012506"/>
    </source>
</evidence>
<dbReference type="AlphaFoldDB" id="C5WCW9"/>
<sequence length="284" mass="32728">MVCYMNTYLVGDIHGCYEELRNLLDQVKFDPDKDILWLTGDLVSRGPHSLEVLRYLKSIQNSIKLVLGNHDIYLLTLYNNINSNIIDENFTSLLQASDIDELMQWMRHQPLLQVDEEKKLIMAHAGIPPQWNLKIAKLCASEIAKLLSNKNYTTLLNSIYNNNKCSWLDTKLNNSERMLFSINALTRMRYCDFNNNINLEFKGNPEEVSTVLKPWFLIDNMALVNYTIVFGHWSSLKGRGIPKGAIGLDTGCCLGGPLTLLHWEKKQYYLQGCLHKRRSKISKQ</sequence>
<evidence type="ECO:0000259" key="9">
    <source>
        <dbReference type="Pfam" id="PF00149"/>
    </source>
</evidence>
<dbReference type="EC" id="3.6.1.41" evidence="3"/>
<evidence type="ECO:0000256" key="5">
    <source>
        <dbReference type="ARBA" id="ARBA00031248"/>
    </source>
</evidence>
<dbReference type="GO" id="GO:0008803">
    <property type="term" value="F:bis(5'-nucleosyl)-tetraphosphatase (symmetrical) activity"/>
    <property type="evidence" value="ECO:0007669"/>
    <property type="project" value="UniProtKB-EC"/>
</dbReference>
<dbReference type="EMBL" id="AP010872">
    <property type="protein sequence ID" value="BAH83175.1"/>
    <property type="molecule type" value="Genomic_DNA"/>
</dbReference>
<gene>
    <name evidence="10" type="primary">apaH</name>
    <name evidence="10" type="ORF">ICMP_321</name>
</gene>
<evidence type="ECO:0000256" key="1">
    <source>
        <dbReference type="ARBA" id="ARBA00003413"/>
    </source>
</evidence>
<name>C5WCW9_9ENTR</name>
<evidence type="ECO:0000256" key="2">
    <source>
        <dbReference type="ARBA" id="ARBA00005419"/>
    </source>
</evidence>
<dbReference type="Pfam" id="PF00149">
    <property type="entry name" value="Metallophos"/>
    <property type="match status" value="1"/>
</dbReference>
<reference evidence="10 11" key="1">
    <citation type="journal article" date="2011" name="Genome Biol. Evol.">
        <title>Reductive evolution of bacterial genome in insect gut environment.</title>
        <authorList>
            <person name="Nikoh N."/>
            <person name="Hosokawa T."/>
            <person name="Ohshima K."/>
            <person name="Hattori M."/>
            <person name="Fukatsu T."/>
        </authorList>
    </citation>
    <scope>NUCLEOTIDE SEQUENCE [LARGE SCALE GENOMIC DNA]</scope>
    <source>
        <strain evidence="10 11">Mpkobe</strain>
    </source>
</reference>